<dbReference type="InterPro" id="IPR013785">
    <property type="entry name" value="Aldolase_TIM"/>
</dbReference>
<comment type="subunit">
    <text evidence="4">Monomer.</text>
</comment>
<evidence type="ECO:0000256" key="4">
    <source>
        <dbReference type="ARBA" id="ARBA00011245"/>
    </source>
</evidence>
<evidence type="ECO:0000259" key="15">
    <source>
        <dbReference type="PROSITE" id="PS51918"/>
    </source>
</evidence>
<evidence type="ECO:0000256" key="8">
    <source>
        <dbReference type="ARBA" id="ARBA00022723"/>
    </source>
</evidence>
<keyword evidence="6 14" id="KW-0963">Cytoplasm</keyword>
<dbReference type="InterPro" id="IPR034505">
    <property type="entry name" value="Coproporphyrinogen-III_oxidase"/>
</dbReference>
<dbReference type="SMART" id="SM00729">
    <property type="entry name" value="Elp3"/>
    <property type="match status" value="1"/>
</dbReference>
<evidence type="ECO:0000256" key="6">
    <source>
        <dbReference type="ARBA" id="ARBA00022490"/>
    </source>
</evidence>
<dbReference type="PIRSF" id="PIRSF000167">
    <property type="entry name" value="HemN"/>
    <property type="match status" value="1"/>
</dbReference>
<dbReference type="PROSITE" id="PS51918">
    <property type="entry name" value="RADICAL_SAM"/>
    <property type="match status" value="1"/>
</dbReference>
<dbReference type="Pfam" id="PF06969">
    <property type="entry name" value="HemN_C"/>
    <property type="match status" value="1"/>
</dbReference>
<keyword evidence="10 14" id="KW-0408">Iron</keyword>
<dbReference type="RefSeq" id="WP_133218929.1">
    <property type="nucleotide sequence ID" value="NZ_NRSG01000151.1"/>
</dbReference>
<dbReference type="EC" id="1.3.98.3" evidence="14"/>
<gene>
    <name evidence="16" type="primary">hemN</name>
    <name evidence="16" type="ORF">CKO45_18110</name>
</gene>
<comment type="cofactor">
    <cofactor evidence="14">
        <name>[4Fe-4S] cluster</name>
        <dbReference type="ChEBI" id="CHEBI:49883"/>
    </cofactor>
    <text evidence="14">Binds 1 [4Fe-4S] cluster. The cluster is coordinated with 3 cysteines and an exchangeable S-adenosyl-L-methionine.</text>
</comment>
<keyword evidence="5 14" id="KW-0004">4Fe-4S</keyword>
<evidence type="ECO:0000256" key="14">
    <source>
        <dbReference type="PIRNR" id="PIRNR000167"/>
    </source>
</evidence>
<comment type="pathway">
    <text evidence="2 14">Porphyrin-containing compound metabolism; protoporphyrin-IX biosynthesis; protoporphyrinogen-IX from coproporphyrinogen-III (AdoMet route): step 1/1.</text>
</comment>
<dbReference type="CDD" id="cd01335">
    <property type="entry name" value="Radical_SAM"/>
    <property type="match status" value="1"/>
</dbReference>
<keyword evidence="11 14" id="KW-0411">Iron-sulfur</keyword>
<dbReference type="SFLD" id="SFLDG01065">
    <property type="entry name" value="anaerobic_coproporphyrinogen-I"/>
    <property type="match status" value="1"/>
</dbReference>
<reference evidence="16 17" key="1">
    <citation type="journal article" date="2020" name="Microorganisms">
        <title>Osmotic Adaptation and Compatible Solute Biosynthesis of Phototrophic Bacteria as Revealed from Genome Analyses.</title>
        <authorList>
            <person name="Imhoff J.F."/>
            <person name="Rahn T."/>
            <person name="Kunzel S."/>
            <person name="Keller A."/>
            <person name="Neulinger S.C."/>
        </authorList>
    </citation>
    <scope>NUCLEOTIDE SEQUENCE [LARGE SCALE GENOMIC DNA]</scope>
    <source>
        <strain evidence="16 17">DSM 15382</strain>
    </source>
</reference>
<dbReference type="SFLD" id="SFLDS00029">
    <property type="entry name" value="Radical_SAM"/>
    <property type="match status" value="1"/>
</dbReference>
<evidence type="ECO:0000256" key="10">
    <source>
        <dbReference type="ARBA" id="ARBA00023004"/>
    </source>
</evidence>
<evidence type="ECO:0000313" key="16">
    <source>
        <dbReference type="EMBL" id="MBK1660149.1"/>
    </source>
</evidence>
<evidence type="ECO:0000313" key="17">
    <source>
        <dbReference type="Proteomes" id="UP000697995"/>
    </source>
</evidence>
<dbReference type="NCBIfam" id="TIGR00538">
    <property type="entry name" value="hemN"/>
    <property type="match status" value="1"/>
</dbReference>
<sequence>MSRSIPVGYALANLPRYTSYPTAPHFGPLEEATYRAWLGGIRPVDPLSLYLHIPFCASLCWYCGCTTAVTRNPDRIARYGAALAQEAALLAAALPAHAGVAAIHLGGGTPSTLGADGLRALFAALRTEFGLRPGAELAIELDPRVLTEEVVAALAEAGVTRASLGVQDIDPAVQRRIGRTQPEAMVARGIGWLRAAGIRAINLDLMYGLPGQTTAQVAATARFAAQVGADRVAVFGYAHVPWMKPHQNAIHMEQLPGALERLQQAEAAEQVLAAEGFEAIGLDHFARPADAMAVAAREGTLRRNFQGYTTDAAPVLLGLGASAIGGIEVAGYAQNEPNERRWVAAVQAGTLPVRRGRAVTAEDRLRRHCIERVMCDFALDLAALPPALVADVRPALAPLASDGLIDLAPETLRVTAAGRRHVRHVAAAFDAYLASGAARHSAAV</sequence>
<dbReference type="SUPFAM" id="SSF102114">
    <property type="entry name" value="Radical SAM enzymes"/>
    <property type="match status" value="1"/>
</dbReference>
<dbReference type="PANTHER" id="PTHR13932">
    <property type="entry name" value="COPROPORPHYRINIGEN III OXIDASE"/>
    <property type="match status" value="1"/>
</dbReference>
<comment type="subcellular location">
    <subcellularLocation>
        <location evidence="1 14">Cytoplasm</location>
    </subcellularLocation>
</comment>
<evidence type="ECO:0000256" key="3">
    <source>
        <dbReference type="ARBA" id="ARBA00005493"/>
    </source>
</evidence>
<dbReference type="Proteomes" id="UP000697995">
    <property type="component" value="Unassembled WGS sequence"/>
</dbReference>
<dbReference type="InterPro" id="IPR058240">
    <property type="entry name" value="rSAM_sf"/>
</dbReference>
<dbReference type="PANTHER" id="PTHR13932:SF6">
    <property type="entry name" value="OXYGEN-INDEPENDENT COPROPORPHYRINOGEN III OXIDASE"/>
    <property type="match status" value="1"/>
</dbReference>
<comment type="similarity">
    <text evidence="3 14">Belongs to the anaerobic coproporphyrinogen-III oxidase family.</text>
</comment>
<feature type="domain" description="Radical SAM core" evidence="15">
    <location>
        <begin position="41"/>
        <end position="278"/>
    </location>
</feature>
<keyword evidence="9 14" id="KW-0560">Oxidoreductase</keyword>
<dbReference type="EMBL" id="NRSG01000151">
    <property type="protein sequence ID" value="MBK1660149.1"/>
    <property type="molecule type" value="Genomic_DNA"/>
</dbReference>
<evidence type="ECO:0000256" key="9">
    <source>
        <dbReference type="ARBA" id="ARBA00023002"/>
    </source>
</evidence>
<proteinExistence type="inferred from homology"/>
<evidence type="ECO:0000256" key="1">
    <source>
        <dbReference type="ARBA" id="ARBA00004496"/>
    </source>
</evidence>
<keyword evidence="12 14" id="KW-0627">Porphyrin biosynthesis</keyword>
<dbReference type="Pfam" id="PF04055">
    <property type="entry name" value="Radical_SAM"/>
    <property type="match status" value="1"/>
</dbReference>
<keyword evidence="7 14" id="KW-0949">S-adenosyl-L-methionine</keyword>
<evidence type="ECO:0000256" key="2">
    <source>
        <dbReference type="ARBA" id="ARBA00004785"/>
    </source>
</evidence>
<dbReference type="InterPro" id="IPR010723">
    <property type="entry name" value="HemN_C"/>
</dbReference>
<comment type="catalytic activity">
    <reaction evidence="13 14">
        <text>coproporphyrinogen III + 2 S-adenosyl-L-methionine = protoporphyrinogen IX + 2 5'-deoxyadenosine + 2 L-methionine + 2 CO2</text>
        <dbReference type="Rhea" id="RHEA:15425"/>
        <dbReference type="ChEBI" id="CHEBI:16526"/>
        <dbReference type="ChEBI" id="CHEBI:17319"/>
        <dbReference type="ChEBI" id="CHEBI:57307"/>
        <dbReference type="ChEBI" id="CHEBI:57309"/>
        <dbReference type="ChEBI" id="CHEBI:57844"/>
        <dbReference type="ChEBI" id="CHEBI:59789"/>
        <dbReference type="EC" id="1.3.98.3"/>
    </reaction>
</comment>
<dbReference type="InterPro" id="IPR007197">
    <property type="entry name" value="rSAM"/>
</dbReference>
<dbReference type="InterPro" id="IPR004558">
    <property type="entry name" value="Coprogen_oxidase_HemN"/>
</dbReference>
<evidence type="ECO:0000256" key="13">
    <source>
        <dbReference type="ARBA" id="ARBA00048321"/>
    </source>
</evidence>
<evidence type="ECO:0000256" key="12">
    <source>
        <dbReference type="ARBA" id="ARBA00023244"/>
    </source>
</evidence>
<keyword evidence="8 14" id="KW-0479">Metal-binding</keyword>
<name>A0ABS1D026_9PROT</name>
<protein>
    <recommendedName>
        <fullName evidence="14">Coproporphyrinogen-III oxidase</fullName>
        <ecNumber evidence="14">1.3.98.3</ecNumber>
    </recommendedName>
</protein>
<dbReference type="InterPro" id="IPR006638">
    <property type="entry name" value="Elp3/MiaA/NifB-like_rSAM"/>
</dbReference>
<evidence type="ECO:0000256" key="7">
    <source>
        <dbReference type="ARBA" id="ARBA00022691"/>
    </source>
</evidence>
<organism evidence="16 17">
    <name type="scientific">Paracraurococcus ruber</name>
    <dbReference type="NCBI Taxonomy" id="77675"/>
    <lineage>
        <taxon>Bacteria</taxon>
        <taxon>Pseudomonadati</taxon>
        <taxon>Pseudomonadota</taxon>
        <taxon>Alphaproteobacteria</taxon>
        <taxon>Acetobacterales</taxon>
        <taxon>Roseomonadaceae</taxon>
        <taxon>Paracraurococcus</taxon>
    </lineage>
</organism>
<dbReference type="Gene3D" id="3.20.20.70">
    <property type="entry name" value="Aldolase class I"/>
    <property type="match status" value="1"/>
</dbReference>
<comment type="caution">
    <text evidence="16">The sequence shown here is derived from an EMBL/GenBank/DDBJ whole genome shotgun (WGS) entry which is preliminary data.</text>
</comment>
<evidence type="ECO:0000256" key="11">
    <source>
        <dbReference type="ARBA" id="ARBA00023014"/>
    </source>
</evidence>
<keyword evidence="17" id="KW-1185">Reference proteome</keyword>
<evidence type="ECO:0000256" key="5">
    <source>
        <dbReference type="ARBA" id="ARBA00022485"/>
    </source>
</evidence>
<accession>A0ABS1D026</accession>
<dbReference type="Gene3D" id="1.10.10.920">
    <property type="match status" value="1"/>
</dbReference>